<evidence type="ECO:0000256" key="2">
    <source>
        <dbReference type="SAM" id="MobiDB-lite"/>
    </source>
</evidence>
<dbReference type="OrthoDB" id="9797176at2"/>
<evidence type="ECO:0000256" key="1">
    <source>
        <dbReference type="PROSITE-ProRule" id="PRU00182"/>
    </source>
</evidence>
<dbReference type="EMBL" id="CP002083">
    <property type="protein sequence ID" value="ADJ24955.1"/>
    <property type="molecule type" value="Genomic_DNA"/>
</dbReference>
<sequence length="134" mass="14820">MGPAGVNSSQRVDQWLWFARITKSRTLAQDLISRGKVRLNREKIDKPSTLVKPGDVITLVVGPAVRSLEIVGIGHRRGPATEAQSLFLDHTPPKVRPEAAEIAMQPKQSAVRPEGSGRPTKRDRRQIDKLKGRS</sequence>
<feature type="region of interest" description="Disordered" evidence="2">
    <location>
        <begin position="101"/>
        <end position="134"/>
    </location>
</feature>
<dbReference type="Gene3D" id="3.10.290.10">
    <property type="entry name" value="RNA-binding S4 domain"/>
    <property type="match status" value="1"/>
</dbReference>
<dbReference type="Pfam" id="PF01479">
    <property type="entry name" value="S4"/>
    <property type="match status" value="1"/>
</dbReference>
<reference evidence="5" key="1">
    <citation type="journal article" date="2011" name="J. Bacteriol.">
        <title>Genome sequences of eight morphologically diverse alphaproteobacteria.</title>
        <authorList>
            <consortium name="US DOE Joint Genome Institute"/>
            <person name="Brown P.J."/>
            <person name="Kysela D.T."/>
            <person name="Buechlein A."/>
            <person name="Hemmerich C."/>
            <person name="Brun Y.V."/>
        </authorList>
    </citation>
    <scope>NUCLEOTIDE SEQUENCE [LARGE SCALE GENOMIC DNA]</scope>
    <source>
        <strain evidence="5">ATCC 51888 / DSM 1869 / NCIB 11706 / TK 0415</strain>
    </source>
</reference>
<dbReference type="AlphaFoldDB" id="D8JW76"/>
<accession>D8JW76</accession>
<keyword evidence="5" id="KW-1185">Reference proteome</keyword>
<evidence type="ECO:0000259" key="3">
    <source>
        <dbReference type="SMART" id="SM00363"/>
    </source>
</evidence>
<dbReference type="STRING" id="582899.Hden_3160"/>
<proteinExistence type="predicted"/>
<feature type="compositionally biased region" description="Basic and acidic residues" evidence="2">
    <location>
        <begin position="125"/>
        <end position="134"/>
    </location>
</feature>
<dbReference type="Proteomes" id="UP000002033">
    <property type="component" value="Chromosome"/>
</dbReference>
<dbReference type="SMART" id="SM00363">
    <property type="entry name" value="S4"/>
    <property type="match status" value="1"/>
</dbReference>
<organism evidence="4 5">
    <name type="scientific">Hyphomicrobium denitrificans (strain ATCC 51888 / DSM 1869 / NCIMB 11706 / TK 0415)</name>
    <dbReference type="NCBI Taxonomy" id="582899"/>
    <lineage>
        <taxon>Bacteria</taxon>
        <taxon>Pseudomonadati</taxon>
        <taxon>Pseudomonadota</taxon>
        <taxon>Alphaproteobacteria</taxon>
        <taxon>Hyphomicrobiales</taxon>
        <taxon>Hyphomicrobiaceae</taxon>
        <taxon>Hyphomicrobium</taxon>
    </lineage>
</organism>
<dbReference type="GO" id="GO:0003723">
    <property type="term" value="F:RNA binding"/>
    <property type="evidence" value="ECO:0007669"/>
    <property type="project" value="UniProtKB-KW"/>
</dbReference>
<evidence type="ECO:0000313" key="4">
    <source>
        <dbReference type="EMBL" id="ADJ24955.1"/>
    </source>
</evidence>
<dbReference type="InterPro" id="IPR036986">
    <property type="entry name" value="S4_RNA-bd_sf"/>
</dbReference>
<evidence type="ECO:0000313" key="5">
    <source>
        <dbReference type="Proteomes" id="UP000002033"/>
    </source>
</evidence>
<dbReference type="CDD" id="cd00165">
    <property type="entry name" value="S4"/>
    <property type="match status" value="1"/>
</dbReference>
<dbReference type="eggNOG" id="COG1188">
    <property type="taxonomic scope" value="Bacteria"/>
</dbReference>
<name>D8JW76_HYPDA</name>
<keyword evidence="1" id="KW-0694">RNA-binding</keyword>
<protein>
    <submittedName>
        <fullName evidence="4">RNA-binding S4 domain protein</fullName>
    </submittedName>
</protein>
<dbReference type="HOGENOM" id="CLU_101003_2_0_5"/>
<dbReference type="SUPFAM" id="SSF55174">
    <property type="entry name" value="Alpha-L RNA-binding motif"/>
    <property type="match status" value="1"/>
</dbReference>
<dbReference type="InterPro" id="IPR002942">
    <property type="entry name" value="S4_RNA-bd"/>
</dbReference>
<feature type="domain" description="RNA-binding S4" evidence="3">
    <location>
        <begin position="10"/>
        <end position="70"/>
    </location>
</feature>
<dbReference type="PROSITE" id="PS50889">
    <property type="entry name" value="S4"/>
    <property type="match status" value="1"/>
</dbReference>
<gene>
    <name evidence="4" type="ordered locus">Hden_3160</name>
</gene>
<dbReference type="KEGG" id="hdn:Hden_3160"/>